<evidence type="ECO:0000313" key="11">
    <source>
        <dbReference type="Proteomes" id="UP000095280"/>
    </source>
</evidence>
<evidence type="ECO:0000256" key="1">
    <source>
        <dbReference type="ARBA" id="ARBA00012513"/>
    </source>
</evidence>
<dbReference type="Gene3D" id="1.10.510.10">
    <property type="entry name" value="Transferase(Phosphotransferase) domain 1"/>
    <property type="match status" value="1"/>
</dbReference>
<organism evidence="11 12">
    <name type="scientific">Macrostomum lignano</name>
    <dbReference type="NCBI Taxonomy" id="282301"/>
    <lineage>
        <taxon>Eukaryota</taxon>
        <taxon>Metazoa</taxon>
        <taxon>Spiralia</taxon>
        <taxon>Lophotrochozoa</taxon>
        <taxon>Platyhelminthes</taxon>
        <taxon>Rhabditophora</taxon>
        <taxon>Macrostomorpha</taxon>
        <taxon>Macrostomida</taxon>
        <taxon>Macrostomidae</taxon>
        <taxon>Macrostomum</taxon>
    </lineage>
</organism>
<dbReference type="GO" id="GO:0005524">
    <property type="term" value="F:ATP binding"/>
    <property type="evidence" value="ECO:0007669"/>
    <property type="project" value="UniProtKB-KW"/>
</dbReference>
<dbReference type="InterPro" id="IPR011009">
    <property type="entry name" value="Kinase-like_dom_sf"/>
</dbReference>
<keyword evidence="3" id="KW-0808">Transferase</keyword>
<dbReference type="WBParaSite" id="maker-unitig_17852-snap-gene-0.1-mRNA-1">
    <property type="protein sequence ID" value="maker-unitig_17852-snap-gene-0.1-mRNA-1"/>
    <property type="gene ID" value="maker-unitig_17852-snap-gene-0.1"/>
</dbReference>
<keyword evidence="5" id="KW-0418">Kinase</keyword>
<dbReference type="GO" id="GO:0005956">
    <property type="term" value="C:protein kinase CK2 complex"/>
    <property type="evidence" value="ECO:0007669"/>
    <property type="project" value="TreeGrafter"/>
</dbReference>
<evidence type="ECO:0000256" key="6">
    <source>
        <dbReference type="ARBA" id="ARBA00022840"/>
    </source>
</evidence>
<feature type="compositionally biased region" description="Low complexity" evidence="9">
    <location>
        <begin position="194"/>
        <end position="205"/>
    </location>
</feature>
<evidence type="ECO:0000256" key="8">
    <source>
        <dbReference type="ARBA" id="ARBA00048679"/>
    </source>
</evidence>
<evidence type="ECO:0000256" key="4">
    <source>
        <dbReference type="ARBA" id="ARBA00022741"/>
    </source>
</evidence>
<comment type="catalytic activity">
    <reaction evidence="7">
        <text>L-threonyl-[protein] + ATP = O-phospho-L-threonyl-[protein] + ADP + H(+)</text>
        <dbReference type="Rhea" id="RHEA:46608"/>
        <dbReference type="Rhea" id="RHEA-COMP:11060"/>
        <dbReference type="Rhea" id="RHEA-COMP:11605"/>
        <dbReference type="ChEBI" id="CHEBI:15378"/>
        <dbReference type="ChEBI" id="CHEBI:30013"/>
        <dbReference type="ChEBI" id="CHEBI:30616"/>
        <dbReference type="ChEBI" id="CHEBI:61977"/>
        <dbReference type="ChEBI" id="CHEBI:456216"/>
        <dbReference type="EC" id="2.7.11.1"/>
    </reaction>
</comment>
<reference evidence="12" key="1">
    <citation type="submission" date="2016-11" db="UniProtKB">
        <authorList>
            <consortium name="WormBaseParasite"/>
        </authorList>
    </citation>
    <scope>IDENTIFICATION</scope>
</reference>
<dbReference type="GO" id="GO:0005634">
    <property type="term" value="C:nucleus"/>
    <property type="evidence" value="ECO:0007669"/>
    <property type="project" value="TreeGrafter"/>
</dbReference>
<name>A0A1I8F3W4_9PLAT</name>
<dbReference type="PANTHER" id="PTHR24054:SF0">
    <property type="entry name" value="CASEIN KINASE II SUBUNIT ALPHA"/>
    <property type="match status" value="1"/>
</dbReference>
<feature type="region of interest" description="Disordered" evidence="9">
    <location>
        <begin position="184"/>
        <end position="205"/>
    </location>
</feature>
<feature type="domain" description="Protein kinase" evidence="10">
    <location>
        <begin position="1"/>
        <end position="147"/>
    </location>
</feature>
<comment type="catalytic activity">
    <reaction evidence="8">
        <text>L-seryl-[protein] + ATP = O-phospho-L-seryl-[protein] + ADP + H(+)</text>
        <dbReference type="Rhea" id="RHEA:17989"/>
        <dbReference type="Rhea" id="RHEA-COMP:9863"/>
        <dbReference type="Rhea" id="RHEA-COMP:11604"/>
        <dbReference type="ChEBI" id="CHEBI:15378"/>
        <dbReference type="ChEBI" id="CHEBI:29999"/>
        <dbReference type="ChEBI" id="CHEBI:30616"/>
        <dbReference type="ChEBI" id="CHEBI:83421"/>
        <dbReference type="ChEBI" id="CHEBI:456216"/>
        <dbReference type="EC" id="2.7.11.1"/>
    </reaction>
</comment>
<dbReference type="PROSITE" id="PS50011">
    <property type="entry name" value="PROTEIN_KINASE_DOM"/>
    <property type="match status" value="1"/>
</dbReference>
<dbReference type="Pfam" id="PF00069">
    <property type="entry name" value="Pkinase"/>
    <property type="match status" value="1"/>
</dbReference>
<dbReference type="GO" id="GO:0004674">
    <property type="term" value="F:protein serine/threonine kinase activity"/>
    <property type="evidence" value="ECO:0007669"/>
    <property type="project" value="UniProtKB-KW"/>
</dbReference>
<dbReference type="EC" id="2.7.11.1" evidence="1"/>
<dbReference type="SUPFAM" id="SSF56112">
    <property type="entry name" value="Protein kinase-like (PK-like)"/>
    <property type="match status" value="1"/>
</dbReference>
<keyword evidence="11" id="KW-1185">Reference proteome</keyword>
<evidence type="ECO:0000256" key="3">
    <source>
        <dbReference type="ARBA" id="ARBA00022679"/>
    </source>
</evidence>
<evidence type="ECO:0000313" key="12">
    <source>
        <dbReference type="WBParaSite" id="maker-unitig_17852-snap-gene-0.1-mRNA-1"/>
    </source>
</evidence>
<evidence type="ECO:0000256" key="2">
    <source>
        <dbReference type="ARBA" id="ARBA00022527"/>
    </source>
</evidence>
<keyword evidence="2" id="KW-0723">Serine/threonine-protein kinase</keyword>
<dbReference type="GO" id="GO:0051726">
    <property type="term" value="P:regulation of cell cycle"/>
    <property type="evidence" value="ECO:0007669"/>
    <property type="project" value="TreeGrafter"/>
</dbReference>
<dbReference type="InterPro" id="IPR000719">
    <property type="entry name" value="Prot_kinase_dom"/>
</dbReference>
<dbReference type="PANTHER" id="PTHR24054">
    <property type="entry name" value="CASEIN KINASE II SUBUNIT ALPHA"/>
    <property type="match status" value="1"/>
</dbReference>
<protein>
    <recommendedName>
        <fullName evidence="1">non-specific serine/threonine protein kinase</fullName>
        <ecNumber evidence="1">2.7.11.1</ecNumber>
    </recommendedName>
</protein>
<evidence type="ECO:0000259" key="10">
    <source>
        <dbReference type="PROSITE" id="PS50011"/>
    </source>
</evidence>
<proteinExistence type="predicted"/>
<evidence type="ECO:0000256" key="5">
    <source>
        <dbReference type="ARBA" id="ARBA00022777"/>
    </source>
</evidence>
<dbReference type="GO" id="GO:0034477">
    <property type="term" value="P:U6 snRNA 3'-end processing"/>
    <property type="evidence" value="ECO:0007669"/>
    <property type="project" value="InterPro"/>
</dbReference>
<accession>A0A1I8F3W4</accession>
<keyword evidence="4" id="KW-0547">Nucleotide-binding</keyword>
<evidence type="ECO:0000256" key="7">
    <source>
        <dbReference type="ARBA" id="ARBA00047899"/>
    </source>
</evidence>
<dbReference type="FunFam" id="1.10.510.10:FF:000059">
    <property type="entry name" value="Casein kinase II subunit alpha"/>
    <property type="match status" value="1"/>
</dbReference>
<sequence length="389" mass="42974">LRLIDWGLAEFYHPGQEYNVRVASRYFKGPELLLDYQMYDYSLDMWSLGCIRSRSFTVTNNYDQLVRIAKVLGTDELYAYISKYQIDLDRRFNEILARHSRKRWERFVHSENQHLVSAEALDFLDRLLRYDHNDRLTAREAMEHPYFTPIVRDQGGIQQAAASPKSPFNPTAAATAAAVANPAIQNHQPPLPPRRMSSSSSSGRLPVPQDLLAMPGGVGGASAAADDPLAHQGRTRSFPAERGQWATSVHCPAGELLDELGEHRVESWRSALSAACHGAEVHPVDSPHLSLSRTVILRHHQIAAYTDALRSKLADSACCPVVADKLIALPNDDSQRAGLRTAGGSVRTRSVQRLLDDISGDLASSGGVGFLGDQVVCRSGNKEFMFSLS</sequence>
<dbReference type="Pfam" id="PF09749">
    <property type="entry name" value="HVSL"/>
    <property type="match status" value="1"/>
</dbReference>
<dbReference type="GO" id="GO:0005829">
    <property type="term" value="C:cytosol"/>
    <property type="evidence" value="ECO:0007669"/>
    <property type="project" value="TreeGrafter"/>
</dbReference>
<dbReference type="InterPro" id="IPR045216">
    <property type="entry name" value="CK2_alpha"/>
</dbReference>
<keyword evidence="6" id="KW-0067">ATP-binding</keyword>
<evidence type="ECO:0000256" key="9">
    <source>
        <dbReference type="SAM" id="MobiDB-lite"/>
    </source>
</evidence>
<dbReference type="GO" id="GO:0004518">
    <property type="term" value="F:nuclease activity"/>
    <property type="evidence" value="ECO:0007669"/>
    <property type="project" value="InterPro"/>
</dbReference>
<dbReference type="Gene3D" id="3.90.1140.10">
    <property type="entry name" value="Cyclic phosphodiesterase"/>
    <property type="match status" value="1"/>
</dbReference>
<dbReference type="InterPro" id="IPR027521">
    <property type="entry name" value="Usb1"/>
</dbReference>
<dbReference type="AlphaFoldDB" id="A0A1I8F3W4"/>
<dbReference type="Proteomes" id="UP000095280">
    <property type="component" value="Unplaced"/>
</dbReference>